<proteinExistence type="predicted"/>
<protein>
    <submittedName>
        <fullName evidence="2">Uncharacterized protein</fullName>
    </submittedName>
</protein>
<accession>A0AC35FC62</accession>
<dbReference type="WBParaSite" id="PS1159_v2.g15979.t1">
    <property type="protein sequence ID" value="PS1159_v2.g15979.t1"/>
    <property type="gene ID" value="PS1159_v2.g15979"/>
</dbReference>
<organism evidence="1 2">
    <name type="scientific">Panagrolaimus sp. PS1159</name>
    <dbReference type="NCBI Taxonomy" id="55785"/>
    <lineage>
        <taxon>Eukaryota</taxon>
        <taxon>Metazoa</taxon>
        <taxon>Ecdysozoa</taxon>
        <taxon>Nematoda</taxon>
        <taxon>Chromadorea</taxon>
        <taxon>Rhabditida</taxon>
        <taxon>Tylenchina</taxon>
        <taxon>Panagrolaimomorpha</taxon>
        <taxon>Panagrolaimoidea</taxon>
        <taxon>Panagrolaimidae</taxon>
        <taxon>Panagrolaimus</taxon>
    </lineage>
</organism>
<reference evidence="2" key="1">
    <citation type="submission" date="2022-11" db="UniProtKB">
        <authorList>
            <consortium name="WormBaseParasite"/>
        </authorList>
    </citation>
    <scope>IDENTIFICATION</scope>
</reference>
<name>A0AC35FC62_9BILA</name>
<evidence type="ECO:0000313" key="1">
    <source>
        <dbReference type="Proteomes" id="UP000887580"/>
    </source>
</evidence>
<sequence>MIYENGFEEAVQRRREWTQKALQTVDFGTLQRRLLFNLRICCDDALNSIHDYKNVSTCDIQMDKMESDALASMDSTPPRTDFRAQRSFANLDDECLNLSPETTK</sequence>
<dbReference type="Proteomes" id="UP000887580">
    <property type="component" value="Unplaced"/>
</dbReference>
<evidence type="ECO:0000313" key="2">
    <source>
        <dbReference type="WBParaSite" id="PS1159_v2.g15979.t1"/>
    </source>
</evidence>